<dbReference type="Proteomes" id="UP000630887">
    <property type="component" value="Unassembled WGS sequence"/>
</dbReference>
<evidence type="ECO:0008006" key="3">
    <source>
        <dbReference type="Google" id="ProtNLM"/>
    </source>
</evidence>
<gene>
    <name evidence="1" type="ORF">Cco03nite_74790</name>
</gene>
<dbReference type="AlphaFoldDB" id="A0A8J3L7X2"/>
<dbReference type="InterPro" id="IPR011335">
    <property type="entry name" value="Restrct_endonuc-II-like"/>
</dbReference>
<dbReference type="EMBL" id="BONI01000100">
    <property type="protein sequence ID" value="GIG10779.1"/>
    <property type="molecule type" value="Genomic_DNA"/>
</dbReference>
<comment type="caution">
    <text evidence="1">The sequence shown here is derived from an EMBL/GenBank/DDBJ whole genome shotgun (WGS) entry which is preliminary data.</text>
</comment>
<evidence type="ECO:0000313" key="2">
    <source>
        <dbReference type="Proteomes" id="UP000630887"/>
    </source>
</evidence>
<reference evidence="1 2" key="1">
    <citation type="submission" date="2021-01" db="EMBL/GenBank/DDBJ databases">
        <title>Whole genome shotgun sequence of Catellatospora coxensis NBRC 107359.</title>
        <authorList>
            <person name="Komaki H."/>
            <person name="Tamura T."/>
        </authorList>
    </citation>
    <scope>NUCLEOTIDE SEQUENCE [LARGE SCALE GENOMIC DNA]</scope>
    <source>
        <strain evidence="1 2">NBRC 107359</strain>
    </source>
</reference>
<proteinExistence type="predicted"/>
<dbReference type="SUPFAM" id="SSF52980">
    <property type="entry name" value="Restriction endonuclease-like"/>
    <property type="match status" value="1"/>
</dbReference>
<sequence length="475" mass="53221">MDNKRQRMRRIFRGEEPYGEGTAADQANRYRLEVIYPDAVESARRNSADVARPEVDLLISLSGFSPETTLLAYELLQPERLLIISSENTRAKVDLIYEKLRDRLTISNLELRYCDPVDPIDIYEIVKGAVRRRPGEPPRRAIIDITGGKKVMSAGAALAAAQLDLAMCYIDSDFDPEMRQALPGSERLCVLPNPTALFGDKDMAAAMAMFRAGLYSGARARFTELSDFMSEPARARFLGDLSALYQAWCDLDVKKLPELAEQLQRRLADPRSGVRTETAGRMSEQLAFVDQLVTRDGPALLLNFFLLGEHYLNLDRYDFAALLFYRTIEKAFAERLRLRFGFDPGQPDYSAFGTPENDLAERYSRAAGAAYGGPRAAVLPFKVALIDAMILLSIHQDELLSGAHLDGPKAVGSLRNLVDARNRSVLAHGEESVTLAQCQDLRSRAQAILRSFWRLHRPEEEVDKVISTLRFVVEA</sequence>
<evidence type="ECO:0000313" key="1">
    <source>
        <dbReference type="EMBL" id="GIG10779.1"/>
    </source>
</evidence>
<name>A0A8J3L7X2_9ACTN</name>
<protein>
    <recommendedName>
        <fullName evidence="3">CRISPR-associated protein (TIGR02710 family)</fullName>
    </recommendedName>
</protein>
<dbReference type="RefSeq" id="WP_203698741.1">
    <property type="nucleotide sequence ID" value="NZ_BAAALC010000015.1"/>
</dbReference>
<keyword evidence="2" id="KW-1185">Reference proteome</keyword>
<accession>A0A8J3L7X2</accession>
<organism evidence="1 2">
    <name type="scientific">Catellatospora coxensis</name>
    <dbReference type="NCBI Taxonomy" id="310354"/>
    <lineage>
        <taxon>Bacteria</taxon>
        <taxon>Bacillati</taxon>
        <taxon>Actinomycetota</taxon>
        <taxon>Actinomycetes</taxon>
        <taxon>Micromonosporales</taxon>
        <taxon>Micromonosporaceae</taxon>
        <taxon>Catellatospora</taxon>
    </lineage>
</organism>
<dbReference type="Pfam" id="PF09670">
    <property type="entry name" value="Cas_Cas02710"/>
    <property type="match status" value="1"/>
</dbReference>
<dbReference type="Gene3D" id="3.40.50.10770">
    <property type="entry name" value="Hypothetical protein VC1899 like domain (Restriction endonuclease-like)"/>
    <property type="match status" value="1"/>
</dbReference>